<dbReference type="EMBL" id="JALBCA010000037">
    <property type="protein sequence ID" value="KAI2387687.1"/>
    <property type="molecule type" value="Genomic_DNA"/>
</dbReference>
<organism evidence="1">
    <name type="scientific">Ophidiomyces ophidiicola</name>
    <dbReference type="NCBI Taxonomy" id="1387563"/>
    <lineage>
        <taxon>Eukaryota</taxon>
        <taxon>Fungi</taxon>
        <taxon>Dikarya</taxon>
        <taxon>Ascomycota</taxon>
        <taxon>Pezizomycotina</taxon>
        <taxon>Eurotiomycetes</taxon>
        <taxon>Eurotiomycetidae</taxon>
        <taxon>Onygenales</taxon>
        <taxon>Onygenaceae</taxon>
        <taxon>Ophidiomyces</taxon>
    </lineage>
</organism>
<evidence type="ECO:0000313" key="1">
    <source>
        <dbReference type="EMBL" id="KAI2387687.1"/>
    </source>
</evidence>
<sequence length="930" mass="102501">MAQNYFLPHYQSEFDHDWRSLQSQFPESFNDSLPRSHPEDLLCINGPPTPVALTSSSDGIPSYLSLPANTYLANLGESPAGLPQYVSPDSSWYTCHSSPLNTQPPISPHNISVIAPSRCDVWDPVGVTGLPQHTMPRSPPRATKRLKIVRDSGVMSDLGGCLQQSLLSDSGYATRSVGTRSVAGGVQTSQLLEDAGLPNGFLSTSPSLLYNAVHPPMLPTSPSPLTPFSHDQTDNQTTQSRRSRQSTKSNFACEVSECDWVGKTRSELKKHTDRHEKPYKCDISGCKRSQGFATPNDLDRHRKSVHGILPTHGTDKVFRCFVRNCSKALKVWPRADNFRQHLTRVHKGCNVDEMLRKSDAWYESTKHVGDYLRAADDVSVSTAPSESNAAPVNSADIFAPNFASEAHLSIQTPSFYSEHTAILSTTASIYAPEPVDDGDTGTQVQGYSEQGTTANDDPISLQDHLLPSPGSQFLADPDGDPSNTSASESLAETVMGLFKALEEMESMKSQQQQDQSSNDSVSQTSSFRELLLASGEKGRDYFSRLLQSGYEQLNPQDNDESESDDEDDNDNSSITDSLTGECNAENAGERGYKCSHCRATVRRKCELKKHMKRHTKPYGCTFTDCYKEFGSKSDWKRHENSKHFHLESWRCQAPEIDRTGSNAGSLDTRECARQFCRSELFSNHLRNDHKLSDARIKVCLRTDKIGRNGQGQFWCGFCCKLVQLQSEGLDAWQDRFNHIDKEHFNQGQCIEDWLLPSGCHTKGRAKQLLTEEELSKSAGVSNPNITPATICQISKISNTGHPSSSSELANGSLFANEHTQYVAGQKPQDTGHTPAITLTPSPEPLNKHRFISNQTSQNGIFEVEGGPDSPPQHQNLHQPLSAQTNARLAYRKATADSLMSFTGSFIKPLDPLQGAGQCVTCVGTSFGPFL</sequence>
<gene>
    <name evidence="1" type="ORF">LOY88_003017</name>
</gene>
<accession>A0ACB8V0V6</accession>
<proteinExistence type="predicted"/>
<reference evidence="1" key="1">
    <citation type="journal article" date="2022" name="bioRxiv">
        <title>Population genetic analysis of Ophidiomyces ophidiicola, the causative agent of snake fungal disease, indicates recent introductions to the USA.</title>
        <authorList>
            <person name="Ladner J.T."/>
            <person name="Palmer J.M."/>
            <person name="Ettinger C.L."/>
            <person name="Stajich J.E."/>
            <person name="Farrell T.M."/>
            <person name="Glorioso B.M."/>
            <person name="Lawson B."/>
            <person name="Price S.J."/>
            <person name="Stengle A.G."/>
            <person name="Grear D.A."/>
            <person name="Lorch J.M."/>
        </authorList>
    </citation>
    <scope>NUCLEOTIDE SEQUENCE</scope>
    <source>
        <strain evidence="1">NWHC 24266-5</strain>
    </source>
</reference>
<protein>
    <submittedName>
        <fullName evidence="1">Uncharacterized protein</fullName>
    </submittedName>
</protein>
<name>A0ACB8V0V6_9EURO</name>
<comment type="caution">
    <text evidence="1">The sequence shown here is derived from an EMBL/GenBank/DDBJ whole genome shotgun (WGS) entry which is preliminary data.</text>
</comment>